<sequence length="95" mass="11269">MQEQSWINKAAKQKQPYNHSSRSKSFLQRQHELVEKKGESNEMLEFHSQPTPKGSQTLFRMRYAIRCWVDDQTTQKALVRDPSRRLARQRVQAVP</sequence>
<dbReference type="EMBL" id="SSTE01004583">
    <property type="protein sequence ID" value="KAA0062361.1"/>
    <property type="molecule type" value="Genomic_DNA"/>
</dbReference>
<dbReference type="EMBL" id="SSTD01003373">
    <property type="protein sequence ID" value="TYK26616.1"/>
    <property type="molecule type" value="Genomic_DNA"/>
</dbReference>
<comment type="caution">
    <text evidence="3">The sequence shown here is derived from an EMBL/GenBank/DDBJ whole genome shotgun (WGS) entry which is preliminary data.</text>
</comment>
<evidence type="ECO:0000313" key="2">
    <source>
        <dbReference type="EMBL" id="KAA0062361.1"/>
    </source>
</evidence>
<reference evidence="4 5" key="1">
    <citation type="submission" date="2019-08" db="EMBL/GenBank/DDBJ databases">
        <title>Draft genome sequences of two oriental melons (Cucumis melo L. var makuwa).</title>
        <authorList>
            <person name="Kwon S.-Y."/>
        </authorList>
    </citation>
    <scope>NUCLEOTIDE SEQUENCE [LARGE SCALE GENOMIC DNA]</scope>
    <source>
        <strain evidence="5">cv. Chang Bougi</strain>
        <strain evidence="4">cv. SW 3</strain>
        <tissue evidence="3">Leaf</tissue>
    </source>
</reference>
<organism evidence="3 5">
    <name type="scientific">Cucumis melo var. makuwa</name>
    <name type="common">Oriental melon</name>
    <dbReference type="NCBI Taxonomy" id="1194695"/>
    <lineage>
        <taxon>Eukaryota</taxon>
        <taxon>Viridiplantae</taxon>
        <taxon>Streptophyta</taxon>
        <taxon>Embryophyta</taxon>
        <taxon>Tracheophyta</taxon>
        <taxon>Spermatophyta</taxon>
        <taxon>Magnoliopsida</taxon>
        <taxon>eudicotyledons</taxon>
        <taxon>Gunneridae</taxon>
        <taxon>Pentapetalae</taxon>
        <taxon>rosids</taxon>
        <taxon>fabids</taxon>
        <taxon>Cucurbitales</taxon>
        <taxon>Cucurbitaceae</taxon>
        <taxon>Benincaseae</taxon>
        <taxon>Cucumis</taxon>
    </lineage>
</organism>
<evidence type="ECO:0000313" key="5">
    <source>
        <dbReference type="Proteomes" id="UP000321947"/>
    </source>
</evidence>
<protein>
    <submittedName>
        <fullName evidence="3">CACTA en-spm transposon protein</fullName>
    </submittedName>
</protein>
<evidence type="ECO:0000256" key="1">
    <source>
        <dbReference type="SAM" id="MobiDB-lite"/>
    </source>
</evidence>
<feature type="compositionally biased region" description="Polar residues" evidence="1">
    <location>
        <begin position="15"/>
        <end position="28"/>
    </location>
</feature>
<name>A0A5D3DSD2_CUCMM</name>
<evidence type="ECO:0000313" key="4">
    <source>
        <dbReference type="Proteomes" id="UP000321393"/>
    </source>
</evidence>
<feature type="compositionally biased region" description="Basic and acidic residues" evidence="1">
    <location>
        <begin position="29"/>
        <end position="40"/>
    </location>
</feature>
<dbReference type="AlphaFoldDB" id="A0A5D3DSD2"/>
<evidence type="ECO:0000313" key="3">
    <source>
        <dbReference type="EMBL" id="TYK26616.1"/>
    </source>
</evidence>
<accession>A0A5D3DSD2</accession>
<dbReference type="Proteomes" id="UP000321947">
    <property type="component" value="Unassembled WGS sequence"/>
</dbReference>
<gene>
    <name evidence="3" type="ORF">E5676_scaffold313G002550</name>
    <name evidence="2" type="ORF">E6C27_scaffold154G001290</name>
</gene>
<proteinExistence type="predicted"/>
<feature type="region of interest" description="Disordered" evidence="1">
    <location>
        <begin position="1"/>
        <end position="55"/>
    </location>
</feature>
<dbReference type="Proteomes" id="UP000321393">
    <property type="component" value="Unassembled WGS sequence"/>
</dbReference>